<dbReference type="InterPro" id="IPR052012">
    <property type="entry name" value="GTase_92"/>
</dbReference>
<evidence type="ECO:0000256" key="8">
    <source>
        <dbReference type="RuleBase" id="RU366017"/>
    </source>
</evidence>
<evidence type="ECO:0000256" key="5">
    <source>
        <dbReference type="ARBA" id="ARBA00022692"/>
    </source>
</evidence>
<dbReference type="PANTHER" id="PTHR21645:SF2">
    <property type="entry name" value="GLYCOSYLTRANSFERASE FAMILY 92 PROTEIN F59C6.8"/>
    <property type="match status" value="1"/>
</dbReference>
<comment type="similarity">
    <text evidence="2 8">Belongs to the glycosyltransferase 92 family.</text>
</comment>
<evidence type="ECO:0000313" key="9">
    <source>
        <dbReference type="Proteomes" id="UP000492821"/>
    </source>
</evidence>
<evidence type="ECO:0000256" key="2">
    <source>
        <dbReference type="ARBA" id="ARBA00007647"/>
    </source>
</evidence>
<dbReference type="GO" id="GO:0016020">
    <property type="term" value="C:membrane"/>
    <property type="evidence" value="ECO:0007669"/>
    <property type="project" value="UniProtKB-SubCell"/>
</dbReference>
<comment type="subcellular location">
    <subcellularLocation>
        <location evidence="1">Membrane</location>
        <topology evidence="1">Single-pass membrane protein</topology>
    </subcellularLocation>
</comment>
<reference evidence="10" key="2">
    <citation type="submission" date="2020-10" db="UniProtKB">
        <authorList>
            <consortium name="WormBaseParasite"/>
        </authorList>
    </citation>
    <scope>IDENTIFICATION</scope>
</reference>
<dbReference type="Pfam" id="PF01697">
    <property type="entry name" value="Glyco_transf_92"/>
    <property type="match status" value="1"/>
</dbReference>
<proteinExistence type="inferred from homology"/>
<sequence>MLRNTEVNTTEVVENVTDLIAVKKPIFVIRTYYYQNSKSFNESDAVVTLINAERHAYETLTFQCNRTLESGSVETSIGSVLDLGVTPYMCKLVVYRLVCLFPPSDEDLNEFYVGVGSAGGEMEYGELTVSQPNKKPYKFVSCMSRMVAVDDWAMIIFAMETFRLFGGELAVAPVECAITEVMDLLRLYEKDGILKVQPGFKPRALTGLSYDPLKETEYANQMSTSHECLYDFKDTAEFISFPDWDDIIVIQNRGQKMMTYYDSFAPFIQSHPNAAAFSVDRVDIFLQTPLKTNDRKFLFEKYLQETYYGPAYVDPKLVIRPSLIAGNWIHESKIKEAKEYNQIKVNSIVATYAHLHYTLTTSNTSKFVPPYSNWHKNASDFIDSETMDANFQNMLIRHSFYFNHTSMPYTRPFYGLIGGCYVKVIKDFQAKGITYCPTPTSCKYDPQKIKVVKIKSRYNKPFIAGPFIWHERRSTTFVTDNKGCL</sequence>
<reference evidence="9" key="1">
    <citation type="journal article" date="2013" name="Genetics">
        <title>The draft genome and transcriptome of Panagrellus redivivus are shaped by the harsh demands of a free-living lifestyle.</title>
        <authorList>
            <person name="Srinivasan J."/>
            <person name="Dillman A.R."/>
            <person name="Macchietto M.G."/>
            <person name="Heikkinen L."/>
            <person name="Lakso M."/>
            <person name="Fracchia K.M."/>
            <person name="Antoshechkin I."/>
            <person name="Mortazavi A."/>
            <person name="Wong G."/>
            <person name="Sternberg P.W."/>
        </authorList>
    </citation>
    <scope>NUCLEOTIDE SEQUENCE [LARGE SCALE GENOMIC DNA]</scope>
    <source>
        <strain evidence="9">MT8872</strain>
    </source>
</reference>
<keyword evidence="4 8" id="KW-0808">Transferase</keyword>
<keyword evidence="5" id="KW-0812">Transmembrane</keyword>
<dbReference type="Proteomes" id="UP000492821">
    <property type="component" value="Unassembled WGS sequence"/>
</dbReference>
<evidence type="ECO:0000256" key="1">
    <source>
        <dbReference type="ARBA" id="ARBA00004167"/>
    </source>
</evidence>
<evidence type="ECO:0000256" key="4">
    <source>
        <dbReference type="ARBA" id="ARBA00022679"/>
    </source>
</evidence>
<organism evidence="9 10">
    <name type="scientific">Panagrellus redivivus</name>
    <name type="common">Microworm</name>
    <dbReference type="NCBI Taxonomy" id="6233"/>
    <lineage>
        <taxon>Eukaryota</taxon>
        <taxon>Metazoa</taxon>
        <taxon>Ecdysozoa</taxon>
        <taxon>Nematoda</taxon>
        <taxon>Chromadorea</taxon>
        <taxon>Rhabditida</taxon>
        <taxon>Tylenchina</taxon>
        <taxon>Panagrolaimomorpha</taxon>
        <taxon>Panagrolaimoidea</taxon>
        <taxon>Panagrolaimidae</taxon>
        <taxon>Panagrellus</taxon>
    </lineage>
</organism>
<accession>A0A7E4ZVV2</accession>
<dbReference type="InterPro" id="IPR008166">
    <property type="entry name" value="Glyco_transf_92"/>
</dbReference>
<evidence type="ECO:0000256" key="6">
    <source>
        <dbReference type="ARBA" id="ARBA00022989"/>
    </source>
</evidence>
<evidence type="ECO:0000313" key="10">
    <source>
        <dbReference type="WBParaSite" id="Pan_g20371.t1"/>
    </source>
</evidence>
<keyword evidence="9" id="KW-1185">Reference proteome</keyword>
<dbReference type="AlphaFoldDB" id="A0A7E4ZVV2"/>
<dbReference type="GO" id="GO:0016757">
    <property type="term" value="F:glycosyltransferase activity"/>
    <property type="evidence" value="ECO:0007669"/>
    <property type="project" value="UniProtKB-UniRule"/>
</dbReference>
<dbReference type="WBParaSite" id="Pan_g20371.t1">
    <property type="protein sequence ID" value="Pan_g20371.t1"/>
    <property type="gene ID" value="Pan_g20371"/>
</dbReference>
<evidence type="ECO:0000256" key="3">
    <source>
        <dbReference type="ARBA" id="ARBA00022676"/>
    </source>
</evidence>
<dbReference type="EC" id="2.4.1.-" evidence="8"/>
<protein>
    <recommendedName>
        <fullName evidence="8">Glycosyltransferase family 92 protein</fullName>
        <ecNumber evidence="8">2.4.1.-</ecNumber>
    </recommendedName>
</protein>
<evidence type="ECO:0000256" key="7">
    <source>
        <dbReference type="ARBA" id="ARBA00023136"/>
    </source>
</evidence>
<name>A0A7E4ZVV2_PANRE</name>
<keyword evidence="7" id="KW-0472">Membrane</keyword>
<dbReference type="PANTHER" id="PTHR21645">
    <property type="entry name" value="GLYCOSYLTRANSFERASE FAMILY 92 PROTEIN"/>
    <property type="match status" value="1"/>
</dbReference>
<keyword evidence="3 8" id="KW-0328">Glycosyltransferase</keyword>
<keyword evidence="6" id="KW-1133">Transmembrane helix</keyword>